<dbReference type="EMBL" id="BAABCR010000013">
    <property type="protein sequence ID" value="GAA4028685.1"/>
    <property type="molecule type" value="Genomic_DNA"/>
</dbReference>
<proteinExistence type="predicted"/>
<sequence length="127" mass="15037">MKTLKSLLKVMVFLLVSQTYAQETPPKKESLPIDKKTNCYIRYYYYPNLQAYFDNLNMVYYFKESGEWITAPELPVNYGGYSIYNKVRVVINDFDDERPYELLPIHKKRFPYNSKGRFNTNTTASAD</sequence>
<feature type="chain" id="PRO_5045077567" evidence="1">
    <location>
        <begin position="22"/>
        <end position="127"/>
    </location>
</feature>
<dbReference type="Proteomes" id="UP001500968">
    <property type="component" value="Unassembled WGS sequence"/>
</dbReference>
<gene>
    <name evidence="2" type="ORF">GCM10022386_10430</name>
</gene>
<accession>A0ABP7TNJ9</accession>
<keyword evidence="1" id="KW-0732">Signal</keyword>
<evidence type="ECO:0000256" key="1">
    <source>
        <dbReference type="SAM" id="SignalP"/>
    </source>
</evidence>
<organism evidence="2 3">
    <name type="scientific">Flavobacterium cheonhonense</name>
    <dbReference type="NCBI Taxonomy" id="706185"/>
    <lineage>
        <taxon>Bacteria</taxon>
        <taxon>Pseudomonadati</taxon>
        <taxon>Bacteroidota</taxon>
        <taxon>Flavobacteriia</taxon>
        <taxon>Flavobacteriales</taxon>
        <taxon>Flavobacteriaceae</taxon>
        <taxon>Flavobacterium</taxon>
    </lineage>
</organism>
<name>A0ABP7TNJ9_9FLAO</name>
<reference evidence="3" key="1">
    <citation type="journal article" date="2019" name="Int. J. Syst. Evol. Microbiol.">
        <title>The Global Catalogue of Microorganisms (GCM) 10K type strain sequencing project: providing services to taxonomists for standard genome sequencing and annotation.</title>
        <authorList>
            <consortium name="The Broad Institute Genomics Platform"/>
            <consortium name="The Broad Institute Genome Sequencing Center for Infectious Disease"/>
            <person name="Wu L."/>
            <person name="Ma J."/>
        </authorList>
    </citation>
    <scope>NUCLEOTIDE SEQUENCE [LARGE SCALE GENOMIC DNA]</scope>
    <source>
        <strain evidence="3">JCM 17064</strain>
    </source>
</reference>
<dbReference type="RefSeq" id="WP_324690644.1">
    <property type="nucleotide sequence ID" value="NZ_BAABCR010000013.1"/>
</dbReference>
<protein>
    <submittedName>
        <fullName evidence="2">Uncharacterized protein</fullName>
    </submittedName>
</protein>
<keyword evidence="3" id="KW-1185">Reference proteome</keyword>
<evidence type="ECO:0000313" key="2">
    <source>
        <dbReference type="EMBL" id="GAA4028685.1"/>
    </source>
</evidence>
<feature type="signal peptide" evidence="1">
    <location>
        <begin position="1"/>
        <end position="21"/>
    </location>
</feature>
<evidence type="ECO:0000313" key="3">
    <source>
        <dbReference type="Proteomes" id="UP001500968"/>
    </source>
</evidence>
<comment type="caution">
    <text evidence="2">The sequence shown here is derived from an EMBL/GenBank/DDBJ whole genome shotgun (WGS) entry which is preliminary data.</text>
</comment>